<keyword evidence="3" id="KW-1185">Reference proteome</keyword>
<evidence type="ECO:0000313" key="2">
    <source>
        <dbReference type="EMBL" id="SJZ57495.1"/>
    </source>
</evidence>
<dbReference type="RefSeq" id="WP_078933604.1">
    <property type="nucleotide sequence ID" value="NZ_FUWG01000012.1"/>
</dbReference>
<reference evidence="2 3" key="1">
    <citation type="submission" date="2017-02" db="EMBL/GenBank/DDBJ databases">
        <authorList>
            <person name="Peterson S.W."/>
        </authorList>
    </citation>
    <scope>NUCLEOTIDE SEQUENCE [LARGE SCALE GENOMIC DNA]</scope>
    <source>
        <strain evidence="2 3">ATCC BAA-908</strain>
    </source>
</reference>
<gene>
    <name evidence="2" type="ORF">SAMN02745149_01706</name>
</gene>
<organism evidence="2 3">
    <name type="scientific">Treponema porcinum</name>
    <dbReference type="NCBI Taxonomy" id="261392"/>
    <lineage>
        <taxon>Bacteria</taxon>
        <taxon>Pseudomonadati</taxon>
        <taxon>Spirochaetota</taxon>
        <taxon>Spirochaetia</taxon>
        <taxon>Spirochaetales</taxon>
        <taxon>Treponemataceae</taxon>
        <taxon>Treponema</taxon>
    </lineage>
</organism>
<dbReference type="Proteomes" id="UP000190423">
    <property type="component" value="Unassembled WGS sequence"/>
</dbReference>
<dbReference type="GeneID" id="78316989"/>
<accession>A0A1T4LS33</accession>
<dbReference type="EMBL" id="FUWG01000012">
    <property type="protein sequence ID" value="SJZ57495.1"/>
    <property type="molecule type" value="Genomic_DNA"/>
</dbReference>
<feature type="transmembrane region" description="Helical" evidence="1">
    <location>
        <begin position="144"/>
        <end position="161"/>
    </location>
</feature>
<keyword evidence="1" id="KW-1133">Transmembrane helix</keyword>
<dbReference type="AlphaFoldDB" id="A0A1T4LS33"/>
<feature type="transmembrane region" description="Helical" evidence="1">
    <location>
        <begin position="6"/>
        <end position="24"/>
    </location>
</feature>
<feature type="transmembrane region" description="Helical" evidence="1">
    <location>
        <begin position="211"/>
        <end position="229"/>
    </location>
</feature>
<proteinExistence type="predicted"/>
<feature type="transmembrane region" description="Helical" evidence="1">
    <location>
        <begin position="86"/>
        <end position="106"/>
    </location>
</feature>
<keyword evidence="1" id="KW-0812">Transmembrane</keyword>
<dbReference type="STRING" id="261392.SAMN02745149_01706"/>
<name>A0A1T4LS33_TREPO</name>
<keyword evidence="1" id="KW-0472">Membrane</keyword>
<feature type="transmembrane region" description="Helical" evidence="1">
    <location>
        <begin position="118"/>
        <end position="139"/>
    </location>
</feature>
<feature type="transmembrane region" description="Helical" evidence="1">
    <location>
        <begin position="61"/>
        <end position="79"/>
    </location>
</feature>
<feature type="transmembrane region" description="Helical" evidence="1">
    <location>
        <begin position="173"/>
        <end position="191"/>
    </location>
</feature>
<evidence type="ECO:0000256" key="1">
    <source>
        <dbReference type="SAM" id="Phobius"/>
    </source>
</evidence>
<evidence type="ECO:0000313" key="3">
    <source>
        <dbReference type="Proteomes" id="UP000190423"/>
    </source>
</evidence>
<protein>
    <submittedName>
        <fullName evidence="2">Uncharacterized protein</fullName>
    </submittedName>
</protein>
<sequence length="230" mass="24936">MVMIFLGITTPLFFIDVILVLIGCKKNIYSLTKYAKPFSCPLILTECILVLTPLLPDSKNIMLMLSISLACSTAGSILADYITKRICILAGAATFTAAGACFLVLLHPSFYLCPVPVWLSALTAAGLAAADIFTILHFFRKEDIVLSVITAACFTVLYAFLETAVVTAAGSFRLYSLLLLSGAVLSLPPAIWTAERMTHTDKKNKQFETMLLFALSELLVSAGFCCMILI</sequence>